<feature type="chain" id="PRO_5045275775" description="Extracellular membrane protein CFEM domain-containing protein" evidence="2">
    <location>
        <begin position="16"/>
        <end position="196"/>
    </location>
</feature>
<dbReference type="EMBL" id="DF848378">
    <property type="protein sequence ID" value="GAT53546.1"/>
    <property type="molecule type" value="Genomic_DNA"/>
</dbReference>
<organism evidence="3 4">
    <name type="scientific">Mycena chlorophos</name>
    <name type="common">Agaric fungus</name>
    <name type="synonym">Agaricus chlorophos</name>
    <dbReference type="NCBI Taxonomy" id="658473"/>
    <lineage>
        <taxon>Eukaryota</taxon>
        <taxon>Fungi</taxon>
        <taxon>Dikarya</taxon>
        <taxon>Basidiomycota</taxon>
        <taxon>Agaricomycotina</taxon>
        <taxon>Agaricomycetes</taxon>
        <taxon>Agaricomycetidae</taxon>
        <taxon>Agaricales</taxon>
        <taxon>Marasmiineae</taxon>
        <taxon>Mycenaceae</taxon>
        <taxon>Mycena</taxon>
    </lineage>
</organism>
<reference evidence="3" key="1">
    <citation type="submission" date="2014-09" db="EMBL/GenBank/DDBJ databases">
        <title>Genome sequence of the luminous mushroom Mycena chlorophos for searching fungal bioluminescence genes.</title>
        <authorList>
            <person name="Tanaka Y."/>
            <person name="Kasuga D."/>
            <person name="Oba Y."/>
            <person name="Hase S."/>
            <person name="Sato K."/>
            <person name="Oba Y."/>
            <person name="Sakakibara Y."/>
        </authorList>
    </citation>
    <scope>NUCLEOTIDE SEQUENCE</scope>
</reference>
<accession>A0ABQ0LUD5</accession>
<sequence length="196" mass="19093">MRALSVLSLSSLALALQPGVFRRQDLSPSEIPSQCVNDCTLILDAFETCGSIQCLCTAADQTSILSCVTCLETVNATTTADGQQLLTQYNKQCGTSLTASAPSSTGTGTGSTSGSTIGTGSSSSSSSSAGKTTSGGSSGPSSTSSGLGSPSSPTSGSTTSSPSPTQSGSGAVGLDVIPSHGVVPMGLLVMAGLLVL</sequence>
<evidence type="ECO:0000256" key="2">
    <source>
        <dbReference type="SAM" id="SignalP"/>
    </source>
</evidence>
<feature type="compositionally biased region" description="Low complexity" evidence="1">
    <location>
        <begin position="99"/>
        <end position="169"/>
    </location>
</feature>
<evidence type="ECO:0008006" key="5">
    <source>
        <dbReference type="Google" id="ProtNLM"/>
    </source>
</evidence>
<protein>
    <recommendedName>
        <fullName evidence="5">Extracellular membrane protein CFEM domain-containing protein</fullName>
    </recommendedName>
</protein>
<feature type="region of interest" description="Disordered" evidence="1">
    <location>
        <begin position="99"/>
        <end position="172"/>
    </location>
</feature>
<feature type="signal peptide" evidence="2">
    <location>
        <begin position="1"/>
        <end position="15"/>
    </location>
</feature>
<keyword evidence="4" id="KW-1185">Reference proteome</keyword>
<proteinExistence type="predicted"/>
<dbReference type="Proteomes" id="UP000815677">
    <property type="component" value="Unassembled WGS sequence"/>
</dbReference>
<keyword evidence="2" id="KW-0732">Signal</keyword>
<name>A0ABQ0LUD5_MYCCL</name>
<evidence type="ECO:0000313" key="4">
    <source>
        <dbReference type="Proteomes" id="UP000815677"/>
    </source>
</evidence>
<evidence type="ECO:0000313" key="3">
    <source>
        <dbReference type="EMBL" id="GAT53546.1"/>
    </source>
</evidence>
<evidence type="ECO:0000256" key="1">
    <source>
        <dbReference type="SAM" id="MobiDB-lite"/>
    </source>
</evidence>
<gene>
    <name evidence="3" type="ORF">MCHLO_10491</name>
</gene>